<evidence type="ECO:0000256" key="4">
    <source>
        <dbReference type="ARBA" id="ARBA00022553"/>
    </source>
</evidence>
<dbReference type="InterPro" id="IPR036890">
    <property type="entry name" value="HATPase_C_sf"/>
</dbReference>
<dbReference type="GO" id="GO:0016036">
    <property type="term" value="P:cellular response to phosphate starvation"/>
    <property type="evidence" value="ECO:0007669"/>
    <property type="project" value="TreeGrafter"/>
</dbReference>
<reference evidence="11 12" key="2">
    <citation type="journal article" date="2015" name="Genome Announc.">
        <title>Complete Genome Sequence of Coriobacteriaceae Strain 68-1-3, a Novel Mucus-Degrading Isolate from the Swine Intestinal Tract.</title>
        <authorList>
            <person name="Looft T."/>
            <person name="Bayles D.O."/>
            <person name="Alt D.P."/>
            <person name="Stanton T.B."/>
        </authorList>
    </citation>
    <scope>NUCLEOTIDE SEQUENCE [LARGE SCALE GENOMIC DNA]</scope>
    <source>
        <strain evidence="11 12">68-1-3</strain>
    </source>
</reference>
<dbReference type="HOGENOM" id="CLU_000445_89_6_11"/>
<dbReference type="EMBL" id="CP009302">
    <property type="protein sequence ID" value="AJC12556.1"/>
    <property type="molecule type" value="Genomic_DNA"/>
</dbReference>
<dbReference type="GO" id="GO:0000155">
    <property type="term" value="F:phosphorelay sensor kinase activity"/>
    <property type="evidence" value="ECO:0007669"/>
    <property type="project" value="InterPro"/>
</dbReference>
<dbReference type="GO" id="GO:0005886">
    <property type="term" value="C:plasma membrane"/>
    <property type="evidence" value="ECO:0007669"/>
    <property type="project" value="UniProtKB-SubCell"/>
</dbReference>
<dbReference type="Gene3D" id="3.30.565.10">
    <property type="entry name" value="Histidine kinase-like ATPase, C-terminal domain"/>
    <property type="match status" value="1"/>
</dbReference>
<protein>
    <recommendedName>
        <fullName evidence="8">Sensor-like histidine kinase SenX3</fullName>
        <ecNumber evidence="3">2.7.13.3</ecNumber>
    </recommendedName>
</protein>
<dbReference type="PANTHER" id="PTHR45453:SF1">
    <property type="entry name" value="PHOSPHATE REGULON SENSOR PROTEIN PHOR"/>
    <property type="match status" value="1"/>
</dbReference>
<dbReference type="InterPro" id="IPR003661">
    <property type="entry name" value="HisK_dim/P_dom"/>
</dbReference>
<organism evidence="11 12">
    <name type="scientific">Berryella intestinalis</name>
    <dbReference type="NCBI Taxonomy" id="1531429"/>
    <lineage>
        <taxon>Bacteria</taxon>
        <taxon>Bacillati</taxon>
        <taxon>Actinomycetota</taxon>
        <taxon>Coriobacteriia</taxon>
        <taxon>Eggerthellales</taxon>
        <taxon>Eggerthellaceae</taxon>
        <taxon>Berryella</taxon>
    </lineage>
</organism>
<evidence type="ECO:0000256" key="2">
    <source>
        <dbReference type="ARBA" id="ARBA00004236"/>
    </source>
</evidence>
<keyword evidence="9" id="KW-0472">Membrane</keyword>
<dbReference type="KEGG" id="cbac:JI75_07695"/>
<keyword evidence="9" id="KW-0812">Transmembrane</keyword>
<dbReference type="Pfam" id="PF02518">
    <property type="entry name" value="HATPase_c"/>
    <property type="match status" value="1"/>
</dbReference>
<name>A0A0A8B522_9ACTN</name>
<evidence type="ECO:0000256" key="5">
    <source>
        <dbReference type="ARBA" id="ARBA00022679"/>
    </source>
</evidence>
<evidence type="ECO:0000256" key="7">
    <source>
        <dbReference type="ARBA" id="ARBA00023012"/>
    </source>
</evidence>
<keyword evidence="5" id="KW-0808">Transferase</keyword>
<comment type="catalytic activity">
    <reaction evidence="1">
        <text>ATP + protein L-histidine = ADP + protein N-phospho-L-histidine.</text>
        <dbReference type="EC" id="2.7.13.3"/>
    </reaction>
</comment>
<reference evidence="12" key="1">
    <citation type="submission" date="2014-08" db="EMBL/GenBank/DDBJ databases">
        <title>Coriobacteriaceae sp. complete genome.</title>
        <authorList>
            <person name="Looft T."/>
            <person name="Bayles D.O."/>
            <person name="Stanton T.B."/>
        </authorList>
    </citation>
    <scope>NUCLEOTIDE SEQUENCE [LARGE SCALE GENOMIC DNA]</scope>
    <source>
        <strain evidence="12">68-1-3</strain>
    </source>
</reference>
<proteinExistence type="predicted"/>
<dbReference type="Proteomes" id="UP000031121">
    <property type="component" value="Chromosome"/>
</dbReference>
<dbReference type="SMART" id="SM00388">
    <property type="entry name" value="HisKA"/>
    <property type="match status" value="1"/>
</dbReference>
<evidence type="ECO:0000313" key="11">
    <source>
        <dbReference type="EMBL" id="AJC12556.1"/>
    </source>
</evidence>
<dbReference type="PROSITE" id="PS50109">
    <property type="entry name" value="HIS_KIN"/>
    <property type="match status" value="1"/>
</dbReference>
<dbReference type="AlphaFoldDB" id="A0A0A8B522"/>
<dbReference type="Pfam" id="PF00512">
    <property type="entry name" value="HisKA"/>
    <property type="match status" value="1"/>
</dbReference>
<sequence>MNIPENKEERGKAKPAMPPEICRLRRLYIAVALASSVLVLSMVLAFTNMVNWQSMCVGLDGLVDYIVSEGGELEEPVQIEEIPLVAEEETDPVTDILFPEASELAYETRYFTVTLDESGDAVAANTAHVVTIDEATALSMGEEVAQGKARRGFVGDFRYVVTRLGGERTAVFLNVRAELASFWSFFSSSMMAGAAGVLMVLLISIPLSARAVRPVAESQAAQKRFVTDASHEIKTPLAVILSSADILEIEHGESAWIDSIRKQVGRLDSLAGKLVLLSLVDEGRGDLAKAPFDLAKLLSDKVDEFKAVALAQDRGIVLSAPPTLEYEGDRNRIDQLLGILLDNALKYSTPGSDVRVSLFKPEGGSVSLRVSNQVDCIEPGPHDEFFRRFYRADGARSSTGGHGIGLAVARAIVESHGGYLSANSPDSRSFEIEAVL</sequence>
<accession>A0A0A8B522</accession>
<keyword evidence="9" id="KW-1133">Transmembrane helix</keyword>
<dbReference type="SUPFAM" id="SSF47384">
    <property type="entry name" value="Homodimeric domain of signal transducing histidine kinase"/>
    <property type="match status" value="1"/>
</dbReference>
<dbReference type="SUPFAM" id="SSF55874">
    <property type="entry name" value="ATPase domain of HSP90 chaperone/DNA topoisomerase II/histidine kinase"/>
    <property type="match status" value="1"/>
</dbReference>
<dbReference type="InterPro" id="IPR050351">
    <property type="entry name" value="BphY/WalK/GraS-like"/>
</dbReference>
<dbReference type="Gene3D" id="1.10.287.130">
    <property type="match status" value="1"/>
</dbReference>
<dbReference type="PANTHER" id="PTHR45453">
    <property type="entry name" value="PHOSPHATE REGULON SENSOR PROTEIN PHOR"/>
    <property type="match status" value="1"/>
</dbReference>
<dbReference type="InterPro" id="IPR005467">
    <property type="entry name" value="His_kinase_dom"/>
</dbReference>
<dbReference type="STRING" id="1531429.JI75_07695"/>
<evidence type="ECO:0000259" key="10">
    <source>
        <dbReference type="PROSITE" id="PS50109"/>
    </source>
</evidence>
<keyword evidence="6" id="KW-0418">Kinase</keyword>
<dbReference type="GO" id="GO:0004721">
    <property type="term" value="F:phosphoprotein phosphatase activity"/>
    <property type="evidence" value="ECO:0007669"/>
    <property type="project" value="TreeGrafter"/>
</dbReference>
<dbReference type="InterPro" id="IPR004358">
    <property type="entry name" value="Sig_transdc_His_kin-like_C"/>
</dbReference>
<evidence type="ECO:0000313" key="12">
    <source>
        <dbReference type="Proteomes" id="UP000031121"/>
    </source>
</evidence>
<feature type="transmembrane region" description="Helical" evidence="9">
    <location>
        <begin position="27"/>
        <end position="46"/>
    </location>
</feature>
<dbReference type="SMART" id="SM00387">
    <property type="entry name" value="HATPase_c"/>
    <property type="match status" value="1"/>
</dbReference>
<comment type="subcellular location">
    <subcellularLocation>
        <location evidence="2">Cell membrane</location>
    </subcellularLocation>
</comment>
<feature type="domain" description="Histidine kinase" evidence="10">
    <location>
        <begin position="228"/>
        <end position="436"/>
    </location>
</feature>
<keyword evidence="12" id="KW-1185">Reference proteome</keyword>
<evidence type="ECO:0000256" key="6">
    <source>
        <dbReference type="ARBA" id="ARBA00022777"/>
    </source>
</evidence>
<dbReference type="RefSeq" id="WP_039689962.1">
    <property type="nucleotide sequence ID" value="NZ_CP009302.1"/>
</dbReference>
<dbReference type="InterPro" id="IPR003594">
    <property type="entry name" value="HATPase_dom"/>
</dbReference>
<gene>
    <name evidence="11" type="ORF">JI75_07695</name>
</gene>
<dbReference type="OrthoDB" id="9786919at2"/>
<dbReference type="EC" id="2.7.13.3" evidence="3"/>
<evidence type="ECO:0000256" key="3">
    <source>
        <dbReference type="ARBA" id="ARBA00012438"/>
    </source>
</evidence>
<evidence type="ECO:0000256" key="1">
    <source>
        <dbReference type="ARBA" id="ARBA00000085"/>
    </source>
</evidence>
<keyword evidence="4" id="KW-0597">Phosphoprotein</keyword>
<dbReference type="InterPro" id="IPR036097">
    <property type="entry name" value="HisK_dim/P_sf"/>
</dbReference>
<dbReference type="CDD" id="cd00082">
    <property type="entry name" value="HisKA"/>
    <property type="match status" value="1"/>
</dbReference>
<evidence type="ECO:0000256" key="8">
    <source>
        <dbReference type="ARBA" id="ARBA00039401"/>
    </source>
</evidence>
<dbReference type="PRINTS" id="PR00344">
    <property type="entry name" value="BCTRLSENSOR"/>
</dbReference>
<keyword evidence="7" id="KW-0902">Two-component regulatory system</keyword>
<evidence type="ECO:0000256" key="9">
    <source>
        <dbReference type="SAM" id="Phobius"/>
    </source>
</evidence>